<gene>
    <name evidence="2" type="ORF">Tco_0992981</name>
</gene>
<keyword evidence="3" id="KW-1185">Reference proteome</keyword>
<name>A0ABQ5F5E3_9ASTR</name>
<proteinExistence type="predicted"/>
<evidence type="ECO:0000313" key="3">
    <source>
        <dbReference type="Proteomes" id="UP001151760"/>
    </source>
</evidence>
<evidence type="ECO:0000256" key="1">
    <source>
        <dbReference type="SAM" id="MobiDB-lite"/>
    </source>
</evidence>
<protein>
    <submittedName>
        <fullName evidence="2">Uncharacterized protein</fullName>
    </submittedName>
</protein>
<accession>A0ABQ5F5E3</accession>
<comment type="caution">
    <text evidence="2">The sequence shown here is derived from an EMBL/GenBank/DDBJ whole genome shotgun (WGS) entry which is preliminary data.</text>
</comment>
<reference evidence="2" key="2">
    <citation type="submission" date="2022-01" db="EMBL/GenBank/DDBJ databases">
        <authorList>
            <person name="Yamashiro T."/>
            <person name="Shiraishi A."/>
            <person name="Satake H."/>
            <person name="Nakayama K."/>
        </authorList>
    </citation>
    <scope>NUCLEOTIDE SEQUENCE</scope>
</reference>
<reference evidence="2" key="1">
    <citation type="journal article" date="2022" name="Int. J. Mol. Sci.">
        <title>Draft Genome of Tanacetum Coccineum: Genomic Comparison of Closely Related Tanacetum-Family Plants.</title>
        <authorList>
            <person name="Yamashiro T."/>
            <person name="Shiraishi A."/>
            <person name="Nakayama K."/>
            <person name="Satake H."/>
        </authorList>
    </citation>
    <scope>NUCLEOTIDE SEQUENCE</scope>
</reference>
<feature type="region of interest" description="Disordered" evidence="1">
    <location>
        <begin position="139"/>
        <end position="159"/>
    </location>
</feature>
<sequence length="159" mass="17371">MRKILPGKCPYVDHLLRAGIILLSVISKPGLHSVYKTVIDSMGHSGSWLSRSSSSRTLSNLTTRDDAKYLSFSSVCSRTRGSELRGDIKDVVVDGVGVSSQMALSPQDAKAPDVHWYMILQLHGISIYSGETWCQLPNNVGQPPRKGSSDGYFQDNASE</sequence>
<dbReference type="Proteomes" id="UP001151760">
    <property type="component" value="Unassembled WGS sequence"/>
</dbReference>
<dbReference type="EMBL" id="BQNB010016973">
    <property type="protein sequence ID" value="GJT57927.1"/>
    <property type="molecule type" value="Genomic_DNA"/>
</dbReference>
<evidence type="ECO:0000313" key="2">
    <source>
        <dbReference type="EMBL" id="GJT57927.1"/>
    </source>
</evidence>
<organism evidence="2 3">
    <name type="scientific">Tanacetum coccineum</name>
    <dbReference type="NCBI Taxonomy" id="301880"/>
    <lineage>
        <taxon>Eukaryota</taxon>
        <taxon>Viridiplantae</taxon>
        <taxon>Streptophyta</taxon>
        <taxon>Embryophyta</taxon>
        <taxon>Tracheophyta</taxon>
        <taxon>Spermatophyta</taxon>
        <taxon>Magnoliopsida</taxon>
        <taxon>eudicotyledons</taxon>
        <taxon>Gunneridae</taxon>
        <taxon>Pentapetalae</taxon>
        <taxon>asterids</taxon>
        <taxon>campanulids</taxon>
        <taxon>Asterales</taxon>
        <taxon>Asteraceae</taxon>
        <taxon>Asteroideae</taxon>
        <taxon>Anthemideae</taxon>
        <taxon>Anthemidinae</taxon>
        <taxon>Tanacetum</taxon>
    </lineage>
</organism>